<comment type="caution">
    <text evidence="1">The sequence shown here is derived from an EMBL/GenBank/DDBJ whole genome shotgun (WGS) entry which is preliminary data.</text>
</comment>
<name>A0AAV3Y9H9_9GAST</name>
<dbReference type="AlphaFoldDB" id="A0AAV3Y9H9"/>
<accession>A0AAV3Y9H9</accession>
<organism evidence="1 2">
    <name type="scientific">Plakobranchus ocellatus</name>
    <dbReference type="NCBI Taxonomy" id="259542"/>
    <lineage>
        <taxon>Eukaryota</taxon>
        <taxon>Metazoa</taxon>
        <taxon>Spiralia</taxon>
        <taxon>Lophotrochozoa</taxon>
        <taxon>Mollusca</taxon>
        <taxon>Gastropoda</taxon>
        <taxon>Heterobranchia</taxon>
        <taxon>Euthyneura</taxon>
        <taxon>Panpulmonata</taxon>
        <taxon>Sacoglossa</taxon>
        <taxon>Placobranchoidea</taxon>
        <taxon>Plakobranchidae</taxon>
        <taxon>Plakobranchus</taxon>
    </lineage>
</organism>
<gene>
    <name evidence="1" type="ORF">PoB_000561200</name>
</gene>
<keyword evidence="2" id="KW-1185">Reference proteome</keyword>
<dbReference type="EMBL" id="BLXT01000641">
    <property type="protein sequence ID" value="GFN79106.1"/>
    <property type="molecule type" value="Genomic_DNA"/>
</dbReference>
<evidence type="ECO:0000313" key="2">
    <source>
        <dbReference type="Proteomes" id="UP000735302"/>
    </source>
</evidence>
<dbReference type="Proteomes" id="UP000735302">
    <property type="component" value="Unassembled WGS sequence"/>
</dbReference>
<protein>
    <submittedName>
        <fullName evidence="1">Uncharacterized protein</fullName>
    </submittedName>
</protein>
<reference evidence="1 2" key="1">
    <citation type="journal article" date="2021" name="Elife">
        <title>Chloroplast acquisition without the gene transfer in kleptoplastic sea slugs, Plakobranchus ocellatus.</title>
        <authorList>
            <person name="Maeda T."/>
            <person name="Takahashi S."/>
            <person name="Yoshida T."/>
            <person name="Shimamura S."/>
            <person name="Takaki Y."/>
            <person name="Nagai Y."/>
            <person name="Toyoda A."/>
            <person name="Suzuki Y."/>
            <person name="Arimoto A."/>
            <person name="Ishii H."/>
            <person name="Satoh N."/>
            <person name="Nishiyama T."/>
            <person name="Hasebe M."/>
            <person name="Maruyama T."/>
            <person name="Minagawa J."/>
            <person name="Obokata J."/>
            <person name="Shigenobu S."/>
        </authorList>
    </citation>
    <scope>NUCLEOTIDE SEQUENCE [LARGE SCALE GENOMIC DNA]</scope>
</reference>
<sequence>MIIDVRYNRTSWTGILPLARRGTLKIDQIKQSFLSTAVSRSSSSTTTISPARQLLSAPLTLVNYRRRLTAVEAVDARTCPLVWSFAHLSPAVVDVVRDSVTYCVQCAVSRDTL</sequence>
<evidence type="ECO:0000313" key="1">
    <source>
        <dbReference type="EMBL" id="GFN79106.1"/>
    </source>
</evidence>
<proteinExistence type="predicted"/>